<proteinExistence type="predicted"/>
<evidence type="ECO:0008006" key="3">
    <source>
        <dbReference type="Google" id="ProtNLM"/>
    </source>
</evidence>
<evidence type="ECO:0000313" key="2">
    <source>
        <dbReference type="Proteomes" id="UP000594800"/>
    </source>
</evidence>
<dbReference type="RefSeq" id="WP_196103970.1">
    <property type="nucleotide sequence ID" value="NZ_CP064942.1"/>
</dbReference>
<keyword evidence="2" id="KW-1185">Reference proteome</keyword>
<dbReference type="Gene3D" id="1.10.150.20">
    <property type="entry name" value="5' to 3' exonuclease, C-terminal subdomain"/>
    <property type="match status" value="1"/>
</dbReference>
<organism evidence="1 2">
    <name type="scientific">Pontivivens ytuae</name>
    <dbReference type="NCBI Taxonomy" id="2789856"/>
    <lineage>
        <taxon>Bacteria</taxon>
        <taxon>Pseudomonadati</taxon>
        <taxon>Pseudomonadota</taxon>
        <taxon>Alphaproteobacteria</taxon>
        <taxon>Rhodobacterales</taxon>
        <taxon>Paracoccaceae</taxon>
        <taxon>Pontivivens</taxon>
    </lineage>
</organism>
<dbReference type="AlphaFoldDB" id="A0A7S9LT12"/>
<sequence length="175" mass="19142">MLRRNIAEGEFYMMMGMPAVLLPREGETLVDYWVSFSPAAPFFGIDWRFEEMMWGAVSPQVFAPTRESATVLTEGNIEDAEFEDVAEAVGAAEEAAPEPAAVPAPAANDDLTRMRGVGPKLAAELNEMGLTSFAQIAELTEENLQQISAKLTAFKDRPMRDDWVGQARSLMGGHA</sequence>
<dbReference type="Proteomes" id="UP000594800">
    <property type="component" value="Chromosome"/>
</dbReference>
<evidence type="ECO:0000313" key="1">
    <source>
        <dbReference type="EMBL" id="QPH54767.1"/>
    </source>
</evidence>
<accession>A0A7S9LT12</accession>
<gene>
    <name evidence="1" type="ORF">I0K15_03035</name>
</gene>
<reference evidence="1 2" key="1">
    <citation type="submission" date="2020-11" db="EMBL/GenBank/DDBJ databases">
        <title>Description of Pontivivens ytuae sp. nov. isolated from deep sea sediment of Mariana Trench.</title>
        <authorList>
            <person name="Wang Z."/>
            <person name="Sun Q.-L."/>
            <person name="Xu X.-D."/>
            <person name="Tang Y.-Z."/>
            <person name="Zhang J."/>
        </authorList>
    </citation>
    <scope>NUCLEOTIDE SEQUENCE [LARGE SCALE GENOMIC DNA]</scope>
    <source>
        <strain evidence="1 2">MT2928</strain>
    </source>
</reference>
<dbReference type="EMBL" id="CP064942">
    <property type="protein sequence ID" value="QPH54767.1"/>
    <property type="molecule type" value="Genomic_DNA"/>
</dbReference>
<protein>
    <recommendedName>
        <fullName evidence="3">50S ribosomal protein L21</fullName>
    </recommendedName>
</protein>
<name>A0A7S9LT12_9RHOB</name>
<dbReference type="KEGG" id="poz:I0K15_03035"/>